<proteinExistence type="predicted"/>
<name>A0A916EHW3_9GLOM</name>
<evidence type="ECO:0000313" key="1">
    <source>
        <dbReference type="EMBL" id="CAB5389730.1"/>
    </source>
</evidence>
<protein>
    <submittedName>
        <fullName evidence="1">Uncharacterized protein</fullName>
    </submittedName>
</protein>
<dbReference type="Proteomes" id="UP000684084">
    <property type="component" value="Unassembled WGS sequence"/>
</dbReference>
<dbReference type="AlphaFoldDB" id="A0A916EHW3"/>
<dbReference type="EMBL" id="CAGKOT010000066">
    <property type="protein sequence ID" value="CAB5389730.1"/>
    <property type="molecule type" value="Genomic_DNA"/>
</dbReference>
<comment type="caution">
    <text evidence="1">The sequence shown here is derived from an EMBL/GenBank/DDBJ whole genome shotgun (WGS) entry which is preliminary data.</text>
</comment>
<accession>A0A916EHW3</accession>
<evidence type="ECO:0000313" key="2">
    <source>
        <dbReference type="Proteomes" id="UP000684084"/>
    </source>
</evidence>
<organism evidence="1 2">
    <name type="scientific">Rhizophagus irregularis</name>
    <dbReference type="NCBI Taxonomy" id="588596"/>
    <lineage>
        <taxon>Eukaryota</taxon>
        <taxon>Fungi</taxon>
        <taxon>Fungi incertae sedis</taxon>
        <taxon>Mucoromycota</taxon>
        <taxon>Glomeromycotina</taxon>
        <taxon>Glomeromycetes</taxon>
        <taxon>Glomerales</taxon>
        <taxon>Glomeraceae</taxon>
        <taxon>Rhizophagus</taxon>
    </lineage>
</organism>
<sequence length="100" mass="11698">MKHLIFSGKSINQQRHVCGECNVSKLINKLTEQIYGCRIDEFEEDKRSSSYKISLISPKAMIYLNNENFKIITTDNQTSIKLTKILVEQLIVPYYEMYSK</sequence>
<gene>
    <name evidence="1" type="ORF">CHRIB12_LOCUS21194</name>
</gene>
<dbReference type="OrthoDB" id="5600060at2759"/>
<reference evidence="1" key="1">
    <citation type="submission" date="2020-05" db="EMBL/GenBank/DDBJ databases">
        <authorList>
            <person name="Rincon C."/>
            <person name="Sanders R I."/>
            <person name="Robbins C."/>
            <person name="Chaturvedi A."/>
        </authorList>
    </citation>
    <scope>NUCLEOTIDE SEQUENCE</scope>
    <source>
        <strain evidence="1">CHB12</strain>
    </source>
</reference>